<evidence type="ECO:0000313" key="1">
    <source>
        <dbReference type="EMBL" id="QUC66886.1"/>
    </source>
</evidence>
<sequence length="1002" mass="111792">MDRRNKQVRKWTGLVLALLLALAAGAAQAAAGFGISEYEEQVSTYSINPAVPSYADYCAEHEMTAGPEKEIVLEASDAVRYEEEDGKNAPVFMEQAEGREGVSVLTGEEAVIEWAFEAEESGWYDLEVEYYPWPGRNAEIQRAFFVDGALPYRELALVNFSRVWRNDLHPDVSRFTAEDGAEEIRWLRDNQGNELKPSPAEAPEWMTSLLHDSNGYISESLKVFLPRGPHTLSVLSLREPMLIRRLRFRAGADAQPYRKPEGESGAAGQIIRIEAEAASRTSSQMLYPVQDQSSRSVSPSSPRYLLNNSIGGNAWKSAGQWIEWRFTVAEEGNYAISLYDKQNFIRGTDVYRKIYIDGEVPFAEFQAATFPYTQDWRLETLSGEQDEPYLIHLSAGEHTLRMEVVLGGMAAVIRQVQDCVLQLNGIYRQVLYITGVSPDPYRDYQIERSLPGLEAQLRKVRADLQTAIGALEETAGHRSDKLTVLKTMDDQLTELIRDQERFTEVLSSYKTNVRACGNWITQVLGQPLQIDRIFVHTADVRPEIGGRDFLAGAGFEASRLYSSFTINYNQIGNVAEKSDDSRVITLWVGTGRDQANVIKALIDEHFTPQTGINVNVQLVDMNTLLRATLSGQGPDVAIQVANTTGIAGAVMNTGNDTPVNYGLRNAVMDLTQFEDFEEVAKRFATSALVPFSFNGASYALPDTQTFPMMFYRKDILAEIGLAVPETWDDVKVAMSVLSKNQMEFGMLPGEQTFAMLLFQAGGEYYTENGDASALDSDIAVNVFRRYCDFYTDYKLDMATSAEERFRTGECPIIITDYTTYNNLQVSAPDIKGLWDFTHVPGTLREDGTLDTTTGCSGLADIIMSATKEPEACWSFLKWWTSAEIQTLYGREMESLMGASARVATANLEALAGLSWPIRDYRELARQFSHVKGIPQVPGGYYTWRNVNNAFYAVTTGSASSGRSENGNTPREELMDKIFYINAEITYKRTEFGLPVANAGEGK</sequence>
<name>A0AC61N5A4_9FIRM</name>
<dbReference type="EMBL" id="CP068393">
    <property type="protein sequence ID" value="QUC66886.1"/>
    <property type="molecule type" value="Genomic_DNA"/>
</dbReference>
<gene>
    <name evidence="1" type="ORF">JYE49_13735</name>
</gene>
<proteinExistence type="predicted"/>
<evidence type="ECO:0000313" key="2">
    <source>
        <dbReference type="Proteomes" id="UP000682782"/>
    </source>
</evidence>
<dbReference type="Proteomes" id="UP000682782">
    <property type="component" value="Chromosome"/>
</dbReference>
<keyword evidence="2" id="KW-1185">Reference proteome</keyword>
<protein>
    <submittedName>
        <fullName evidence="1">Extracellular solute-binding protein</fullName>
    </submittedName>
</protein>
<organism evidence="1 2">
    <name type="scientific">Aristaeella hokkaidonensis</name>
    <dbReference type="NCBI Taxonomy" id="3046382"/>
    <lineage>
        <taxon>Bacteria</taxon>
        <taxon>Bacillati</taxon>
        <taxon>Bacillota</taxon>
        <taxon>Clostridia</taxon>
        <taxon>Eubacteriales</taxon>
        <taxon>Aristaeellaceae</taxon>
        <taxon>Aristaeella</taxon>
    </lineage>
</organism>
<reference evidence="1" key="1">
    <citation type="submission" date="2021-01" db="EMBL/GenBank/DDBJ databases">
        <title>Complete genome sequence of Clostridiales bacterium R-7.</title>
        <authorList>
            <person name="Mahoney-Kurpe S.C."/>
            <person name="Palevich N."/>
            <person name="Koike S."/>
            <person name="Moon C.D."/>
            <person name="Attwood G.T."/>
        </authorList>
    </citation>
    <scope>NUCLEOTIDE SEQUENCE</scope>
    <source>
        <strain evidence="1">R-7</strain>
    </source>
</reference>
<accession>A0AC61N5A4</accession>